<feature type="active site" description="Proton donor/acceptor" evidence="9">
    <location>
        <position position="181"/>
    </location>
</feature>
<dbReference type="GO" id="GO:0008237">
    <property type="term" value="F:metallopeptidase activity"/>
    <property type="evidence" value="ECO:0007669"/>
    <property type="project" value="UniProtKB-KW"/>
</dbReference>
<organism evidence="11 12">
    <name type="scientific">Aureitalea marina</name>
    <dbReference type="NCBI Taxonomy" id="930804"/>
    <lineage>
        <taxon>Bacteria</taxon>
        <taxon>Pseudomonadati</taxon>
        <taxon>Bacteroidota</taxon>
        <taxon>Flavobacteriia</taxon>
        <taxon>Flavobacteriales</taxon>
        <taxon>Flavobacteriaceae</taxon>
        <taxon>Aureitalea</taxon>
    </lineage>
</organism>
<comment type="cofactor">
    <cofactor evidence="9">
        <name>Zn(2+)</name>
        <dbReference type="ChEBI" id="CHEBI:29105"/>
    </cofactor>
    <text evidence="9">Binds 1 zinc ion per subunit.</text>
</comment>
<evidence type="ECO:0000313" key="11">
    <source>
        <dbReference type="EMBL" id="PQB04423.1"/>
    </source>
</evidence>
<comment type="caution">
    <text evidence="11">The sequence shown here is derived from an EMBL/GenBank/DDBJ whole genome shotgun (WGS) entry which is preliminary data.</text>
</comment>
<dbReference type="AlphaFoldDB" id="A0A2S7KPC9"/>
<evidence type="ECO:0000256" key="10">
    <source>
        <dbReference type="SAM" id="SignalP"/>
    </source>
</evidence>
<dbReference type="RefSeq" id="WP_104812348.1">
    <property type="nucleotide sequence ID" value="NZ_MQUB01000001.1"/>
</dbReference>
<dbReference type="GO" id="GO:0160237">
    <property type="term" value="F:D-Ala-D-Ala dipeptidase activity"/>
    <property type="evidence" value="ECO:0007669"/>
    <property type="project" value="UniProtKB-EC"/>
</dbReference>
<dbReference type="Gene3D" id="3.30.1380.10">
    <property type="match status" value="1"/>
</dbReference>
<dbReference type="GO" id="GO:0006508">
    <property type="term" value="P:proteolysis"/>
    <property type="evidence" value="ECO:0007669"/>
    <property type="project" value="UniProtKB-KW"/>
</dbReference>
<keyword evidence="10" id="KW-0732">Signal</keyword>
<evidence type="ECO:0000256" key="8">
    <source>
        <dbReference type="ARBA" id="ARBA00023316"/>
    </source>
</evidence>
<evidence type="ECO:0000256" key="3">
    <source>
        <dbReference type="ARBA" id="ARBA00022723"/>
    </source>
</evidence>
<keyword evidence="3 9" id="KW-0479">Metal-binding</keyword>
<feature type="signal peptide" evidence="10">
    <location>
        <begin position="1"/>
        <end position="20"/>
    </location>
</feature>
<reference evidence="11 12" key="1">
    <citation type="submission" date="2016-11" db="EMBL/GenBank/DDBJ databases">
        <title>Trade-off between light-utilization and light-protection in marine flavobacteria.</title>
        <authorList>
            <person name="Kumagai Y."/>
        </authorList>
    </citation>
    <scope>NUCLEOTIDE SEQUENCE [LARGE SCALE GENOMIC DNA]</scope>
    <source>
        <strain evidence="11 12">NBRC 107741</strain>
    </source>
</reference>
<keyword evidence="4 9" id="KW-0378">Hydrolase</keyword>
<name>A0A2S7KPC9_9FLAO</name>
<sequence length="204" mass="23377">MVKFLARYLPLLLLTVNCLAQQELPDGLVDISDQISLDVRYATTANFTGEVLYPCQKCVLKKVAADALLEVNTYFEEQGFQLRIFDCYRPLDIQRLMWKVYPDPNYVANPDKIGSVHNRGYAVDLTLETLDGQALDMGTDYDHFGPEAHWDYAGLSESQQRNRGILLEGMKRFGFNPIRTEWWHFSYKKNSGDALNTPLPCKLD</sequence>
<keyword evidence="6 9" id="KW-0224">Dipeptidase</keyword>
<dbReference type="GO" id="GO:0071555">
    <property type="term" value="P:cell wall organization"/>
    <property type="evidence" value="ECO:0007669"/>
    <property type="project" value="UniProtKB-KW"/>
</dbReference>
<dbReference type="PANTHER" id="PTHR43126:SF1">
    <property type="entry name" value="D-ALANYL-D-ALANINE DIPEPTIDASE"/>
    <property type="match status" value="1"/>
</dbReference>
<proteinExistence type="inferred from homology"/>
<keyword evidence="2 9" id="KW-0645">Protease</keyword>
<dbReference type="EC" id="3.4.13.22" evidence="9"/>
<evidence type="ECO:0000256" key="2">
    <source>
        <dbReference type="ARBA" id="ARBA00022670"/>
    </source>
</evidence>
<feature type="chain" id="PRO_5015696023" description="D-alanyl-D-alanine dipeptidase" evidence="10">
    <location>
        <begin position="21"/>
        <end position="204"/>
    </location>
</feature>
<dbReference type="CDD" id="cd14840">
    <property type="entry name" value="D-Ala-D-Ala_dipeptidase_Aad"/>
    <property type="match status" value="1"/>
</dbReference>
<dbReference type="EMBL" id="MQUB01000001">
    <property type="protein sequence ID" value="PQB04423.1"/>
    <property type="molecule type" value="Genomic_DNA"/>
</dbReference>
<keyword evidence="5 9" id="KW-0862">Zinc</keyword>
<dbReference type="OrthoDB" id="9801430at2"/>
<evidence type="ECO:0000256" key="6">
    <source>
        <dbReference type="ARBA" id="ARBA00022997"/>
    </source>
</evidence>
<dbReference type="InterPro" id="IPR000755">
    <property type="entry name" value="A_A_dipeptidase"/>
</dbReference>
<keyword evidence="12" id="KW-1185">Reference proteome</keyword>
<dbReference type="Pfam" id="PF01427">
    <property type="entry name" value="Peptidase_M15"/>
    <property type="match status" value="1"/>
</dbReference>
<keyword evidence="7 9" id="KW-0482">Metalloprotease</keyword>
<feature type="binding site" evidence="9">
    <location>
        <position position="117"/>
    </location>
    <ligand>
        <name>Zn(2+)</name>
        <dbReference type="ChEBI" id="CHEBI:29105"/>
        <note>catalytic</note>
    </ligand>
</feature>
<dbReference type="HAMAP" id="MF_01924">
    <property type="entry name" value="A_A_dipeptidase"/>
    <property type="match status" value="1"/>
</dbReference>
<gene>
    <name evidence="11" type="ORF">BST85_05555</name>
</gene>
<keyword evidence="8" id="KW-0961">Cell wall biogenesis/degradation</keyword>
<dbReference type="SUPFAM" id="SSF55166">
    <property type="entry name" value="Hedgehog/DD-peptidase"/>
    <property type="match status" value="1"/>
</dbReference>
<dbReference type="Proteomes" id="UP000239800">
    <property type="component" value="Unassembled WGS sequence"/>
</dbReference>
<evidence type="ECO:0000256" key="7">
    <source>
        <dbReference type="ARBA" id="ARBA00023049"/>
    </source>
</evidence>
<evidence type="ECO:0000256" key="1">
    <source>
        <dbReference type="ARBA" id="ARBA00001362"/>
    </source>
</evidence>
<evidence type="ECO:0000256" key="9">
    <source>
        <dbReference type="HAMAP-Rule" id="MF_01924"/>
    </source>
</evidence>
<dbReference type="GO" id="GO:0008270">
    <property type="term" value="F:zinc ion binding"/>
    <property type="evidence" value="ECO:0007669"/>
    <property type="project" value="UniProtKB-UniRule"/>
</dbReference>
<dbReference type="PANTHER" id="PTHR43126">
    <property type="entry name" value="D-ALANYL-D-ALANINE DIPEPTIDASE"/>
    <property type="match status" value="1"/>
</dbReference>
<feature type="binding site" evidence="9">
    <location>
        <position position="124"/>
    </location>
    <ligand>
        <name>Zn(2+)</name>
        <dbReference type="ChEBI" id="CHEBI:29105"/>
        <note>catalytic</note>
    </ligand>
</feature>
<comment type="catalytic activity">
    <reaction evidence="1 9">
        <text>D-alanyl-D-alanine + H2O = 2 D-alanine</text>
        <dbReference type="Rhea" id="RHEA:20661"/>
        <dbReference type="ChEBI" id="CHEBI:15377"/>
        <dbReference type="ChEBI" id="CHEBI:57416"/>
        <dbReference type="ChEBI" id="CHEBI:57822"/>
        <dbReference type="EC" id="3.4.13.22"/>
    </reaction>
</comment>
<evidence type="ECO:0000256" key="5">
    <source>
        <dbReference type="ARBA" id="ARBA00022833"/>
    </source>
</evidence>
<protein>
    <recommendedName>
        <fullName evidence="9">D-alanyl-D-alanine dipeptidase</fullName>
        <shortName evidence="9">D-Ala-D-Ala dipeptidase</shortName>
        <ecNumber evidence="9">3.4.13.22</ecNumber>
    </recommendedName>
</protein>
<comment type="function">
    <text evidence="9">Catalyzes hydrolysis of the D-alanyl-D-alanine dipeptide.</text>
</comment>
<accession>A0A2S7KPC9</accession>
<evidence type="ECO:0000313" key="12">
    <source>
        <dbReference type="Proteomes" id="UP000239800"/>
    </source>
</evidence>
<comment type="similarity">
    <text evidence="9">Belongs to the peptidase M15D family.</text>
</comment>
<dbReference type="InterPro" id="IPR009045">
    <property type="entry name" value="Zn_M74/Hedgehog-like"/>
</dbReference>
<feature type="binding site" evidence="9">
    <location>
        <position position="184"/>
    </location>
    <ligand>
        <name>Zn(2+)</name>
        <dbReference type="ChEBI" id="CHEBI:29105"/>
        <note>catalytic</note>
    </ligand>
</feature>
<feature type="site" description="Transition state stabilizer" evidence="9">
    <location>
        <position position="89"/>
    </location>
</feature>
<evidence type="ECO:0000256" key="4">
    <source>
        <dbReference type="ARBA" id="ARBA00022801"/>
    </source>
</evidence>